<evidence type="ECO:0000259" key="1">
    <source>
        <dbReference type="PROSITE" id="PS50987"/>
    </source>
</evidence>
<dbReference type="KEGG" id="nps:KRR39_19680"/>
<dbReference type="NCBIfam" id="NF033788">
    <property type="entry name" value="HTH_metalloreg"/>
    <property type="match status" value="1"/>
</dbReference>
<reference evidence="2" key="1">
    <citation type="submission" date="2021-06" db="EMBL/GenBank/DDBJ databases">
        <title>Complete genome sequence of Nocardioides sp. G188.</title>
        <authorList>
            <person name="Im W.-T."/>
        </authorList>
    </citation>
    <scope>NUCLEOTIDE SEQUENCE</scope>
    <source>
        <strain evidence="2">G188</strain>
    </source>
</reference>
<dbReference type="PANTHER" id="PTHR38600">
    <property type="entry name" value="TRANSCRIPTIONAL REGULATORY PROTEIN"/>
    <property type="match status" value="1"/>
</dbReference>
<dbReference type="InterPro" id="IPR001845">
    <property type="entry name" value="HTH_ArsR_DNA-bd_dom"/>
</dbReference>
<dbReference type="PANTHER" id="PTHR38600:SF2">
    <property type="entry name" value="SLL0088 PROTEIN"/>
    <property type="match status" value="1"/>
</dbReference>
<evidence type="ECO:0000313" key="3">
    <source>
        <dbReference type="Proteomes" id="UP000683575"/>
    </source>
</evidence>
<dbReference type="CDD" id="cd00090">
    <property type="entry name" value="HTH_ARSR"/>
    <property type="match status" value="1"/>
</dbReference>
<dbReference type="PROSITE" id="PS50987">
    <property type="entry name" value="HTH_ARSR_2"/>
    <property type="match status" value="1"/>
</dbReference>
<evidence type="ECO:0000313" key="2">
    <source>
        <dbReference type="EMBL" id="QWZ07617.1"/>
    </source>
</evidence>
<dbReference type="RefSeq" id="WP_216939128.1">
    <property type="nucleotide sequence ID" value="NZ_CP077062.1"/>
</dbReference>
<dbReference type="SMART" id="SM00418">
    <property type="entry name" value="HTH_ARSR"/>
    <property type="match status" value="1"/>
</dbReference>
<keyword evidence="3" id="KW-1185">Reference proteome</keyword>
<dbReference type="Pfam" id="PF12840">
    <property type="entry name" value="HTH_20"/>
    <property type="match status" value="1"/>
</dbReference>
<gene>
    <name evidence="2" type="ORF">KRR39_19680</name>
</gene>
<dbReference type="InterPro" id="IPR011991">
    <property type="entry name" value="ArsR-like_HTH"/>
</dbReference>
<organism evidence="2 3">
    <name type="scientific">Nocardioides panacis</name>
    <dbReference type="NCBI Taxonomy" id="2849501"/>
    <lineage>
        <taxon>Bacteria</taxon>
        <taxon>Bacillati</taxon>
        <taxon>Actinomycetota</taxon>
        <taxon>Actinomycetes</taxon>
        <taxon>Propionibacteriales</taxon>
        <taxon>Nocardioidaceae</taxon>
        <taxon>Nocardioides</taxon>
    </lineage>
</organism>
<feature type="domain" description="HTH arsR-type" evidence="1">
    <location>
        <begin position="1"/>
        <end position="94"/>
    </location>
</feature>
<dbReference type="Proteomes" id="UP000683575">
    <property type="component" value="Chromosome"/>
</dbReference>
<sequence>MTTEQLDPAVTFAALGDPVRRGIVDLLSARDLTVNELAARFPISLQAVSRHIKVLETAGVVSRRKVAQTRPVHLEAGALARSVDWLEAHRRRLESRYARLDELLEEIKEPT</sequence>
<accession>A0A975SXH7</accession>
<dbReference type="AlphaFoldDB" id="A0A975SXH7"/>
<protein>
    <submittedName>
        <fullName evidence="2">Metalloregulator ArsR/SmtB family transcription factor</fullName>
    </submittedName>
</protein>
<proteinExistence type="predicted"/>
<name>A0A975SXH7_9ACTN</name>
<dbReference type="EMBL" id="CP077062">
    <property type="protein sequence ID" value="QWZ07617.1"/>
    <property type="molecule type" value="Genomic_DNA"/>
</dbReference>
<dbReference type="GO" id="GO:0003700">
    <property type="term" value="F:DNA-binding transcription factor activity"/>
    <property type="evidence" value="ECO:0007669"/>
    <property type="project" value="InterPro"/>
</dbReference>